<evidence type="ECO:0000256" key="4">
    <source>
        <dbReference type="ARBA" id="ARBA00011903"/>
    </source>
</evidence>
<evidence type="ECO:0000256" key="5">
    <source>
        <dbReference type="ARBA" id="ARBA00022475"/>
    </source>
</evidence>
<dbReference type="PANTHER" id="PTHR32309">
    <property type="entry name" value="TYROSINE-PROTEIN KINASE"/>
    <property type="match status" value="1"/>
</dbReference>
<keyword evidence="14" id="KW-0829">Tyrosine-protein kinase</keyword>
<keyword evidence="9" id="KW-0547">Nucleotide-binding</keyword>
<dbReference type="SUPFAM" id="SSF52540">
    <property type="entry name" value="P-loop containing nucleoside triphosphate hydrolases"/>
    <property type="match status" value="1"/>
</dbReference>
<dbReference type="InterPro" id="IPR003856">
    <property type="entry name" value="LPS_length_determ_N"/>
</dbReference>
<evidence type="ECO:0000256" key="13">
    <source>
        <dbReference type="ARBA" id="ARBA00023136"/>
    </source>
</evidence>
<proteinExistence type="inferred from homology"/>
<comment type="similarity">
    <text evidence="3">Belongs to the etk/wzc family.</text>
</comment>
<evidence type="ECO:0000256" key="15">
    <source>
        <dbReference type="ARBA" id="ARBA00051245"/>
    </source>
</evidence>
<dbReference type="GO" id="GO:0005886">
    <property type="term" value="C:plasma membrane"/>
    <property type="evidence" value="ECO:0007669"/>
    <property type="project" value="UniProtKB-SubCell"/>
</dbReference>
<dbReference type="EC" id="2.7.10.2" evidence="4"/>
<dbReference type="Pfam" id="PF13614">
    <property type="entry name" value="AAA_31"/>
    <property type="match status" value="1"/>
</dbReference>
<keyword evidence="22" id="KW-1185">Reference proteome</keyword>
<dbReference type="Gene3D" id="3.40.50.300">
    <property type="entry name" value="P-loop containing nucleotide triphosphate hydrolases"/>
    <property type="match status" value="1"/>
</dbReference>
<dbReference type="GO" id="GO:0004713">
    <property type="term" value="F:protein tyrosine kinase activity"/>
    <property type="evidence" value="ECO:0007669"/>
    <property type="project" value="TreeGrafter"/>
</dbReference>
<protein>
    <recommendedName>
        <fullName evidence="4">non-specific protein-tyrosine kinase</fullName>
        <ecNumber evidence="4">2.7.10.2</ecNumber>
    </recommendedName>
</protein>
<dbReference type="InterPro" id="IPR005702">
    <property type="entry name" value="Wzc-like_C"/>
</dbReference>
<evidence type="ECO:0000256" key="7">
    <source>
        <dbReference type="ARBA" id="ARBA00022679"/>
    </source>
</evidence>
<keyword evidence="11" id="KW-0067">ATP-binding</keyword>
<dbReference type="Pfam" id="PF02706">
    <property type="entry name" value="Wzz"/>
    <property type="match status" value="1"/>
</dbReference>
<keyword evidence="13 17" id="KW-0472">Membrane</keyword>
<name>A0A437J557_9SPHN</name>
<evidence type="ECO:0000256" key="12">
    <source>
        <dbReference type="ARBA" id="ARBA00022989"/>
    </source>
</evidence>
<evidence type="ECO:0000259" key="18">
    <source>
        <dbReference type="Pfam" id="PF02706"/>
    </source>
</evidence>
<comment type="subcellular location">
    <subcellularLocation>
        <location evidence="1">Cell inner membrane</location>
        <topology evidence="1">Multi-pass membrane protein</topology>
    </subcellularLocation>
</comment>
<evidence type="ECO:0000256" key="11">
    <source>
        <dbReference type="ARBA" id="ARBA00022840"/>
    </source>
</evidence>
<keyword evidence="16" id="KW-0175">Coiled coil</keyword>
<keyword evidence="5" id="KW-1003">Cell membrane</keyword>
<dbReference type="AlphaFoldDB" id="A0A437J557"/>
<dbReference type="OrthoDB" id="230260at2"/>
<comment type="caution">
    <text evidence="21">The sequence shown here is derived from an EMBL/GenBank/DDBJ whole genome shotgun (WGS) entry which is preliminary data.</text>
</comment>
<keyword evidence="12 17" id="KW-1133">Transmembrane helix</keyword>
<evidence type="ECO:0000256" key="14">
    <source>
        <dbReference type="ARBA" id="ARBA00023137"/>
    </source>
</evidence>
<keyword evidence="7" id="KW-0808">Transferase</keyword>
<dbReference type="Pfam" id="PF13807">
    <property type="entry name" value="GNVR"/>
    <property type="match status" value="1"/>
</dbReference>
<comment type="catalytic activity">
    <reaction evidence="15">
        <text>L-tyrosyl-[protein] + ATP = O-phospho-L-tyrosyl-[protein] + ADP + H(+)</text>
        <dbReference type="Rhea" id="RHEA:10596"/>
        <dbReference type="Rhea" id="RHEA-COMP:10136"/>
        <dbReference type="Rhea" id="RHEA-COMP:20101"/>
        <dbReference type="ChEBI" id="CHEBI:15378"/>
        <dbReference type="ChEBI" id="CHEBI:30616"/>
        <dbReference type="ChEBI" id="CHEBI:46858"/>
        <dbReference type="ChEBI" id="CHEBI:61978"/>
        <dbReference type="ChEBI" id="CHEBI:456216"/>
        <dbReference type="EC" id="2.7.10.2"/>
    </reaction>
</comment>
<feature type="domain" description="Polysaccharide chain length determinant N-terminal" evidence="18">
    <location>
        <begin position="28"/>
        <end position="99"/>
    </location>
</feature>
<keyword evidence="8 17" id="KW-0812">Transmembrane</keyword>
<evidence type="ECO:0000259" key="19">
    <source>
        <dbReference type="Pfam" id="PF13614"/>
    </source>
</evidence>
<reference evidence="21 22" key="1">
    <citation type="submission" date="2019-01" db="EMBL/GenBank/DDBJ databases">
        <authorList>
            <person name="Chen W.-M."/>
        </authorList>
    </citation>
    <scope>NUCLEOTIDE SEQUENCE [LARGE SCALE GENOMIC DNA]</scope>
    <source>
        <strain evidence="21 22">TLA-22</strain>
    </source>
</reference>
<evidence type="ECO:0000313" key="21">
    <source>
        <dbReference type="EMBL" id="RVT39913.1"/>
    </source>
</evidence>
<evidence type="ECO:0000256" key="9">
    <source>
        <dbReference type="ARBA" id="ARBA00022741"/>
    </source>
</evidence>
<dbReference type="Proteomes" id="UP000282977">
    <property type="component" value="Unassembled WGS sequence"/>
</dbReference>
<keyword evidence="6" id="KW-0997">Cell inner membrane</keyword>
<evidence type="ECO:0000256" key="6">
    <source>
        <dbReference type="ARBA" id="ARBA00022519"/>
    </source>
</evidence>
<evidence type="ECO:0000256" key="2">
    <source>
        <dbReference type="ARBA" id="ARBA00007316"/>
    </source>
</evidence>
<feature type="transmembrane region" description="Helical" evidence="17">
    <location>
        <begin position="412"/>
        <end position="433"/>
    </location>
</feature>
<dbReference type="EMBL" id="RZUL01000005">
    <property type="protein sequence ID" value="RVT39913.1"/>
    <property type="molecule type" value="Genomic_DNA"/>
</dbReference>
<comment type="similarity">
    <text evidence="2">Belongs to the CpsD/CapB family.</text>
</comment>
<evidence type="ECO:0000256" key="8">
    <source>
        <dbReference type="ARBA" id="ARBA00022692"/>
    </source>
</evidence>
<dbReference type="InterPro" id="IPR032807">
    <property type="entry name" value="GNVR"/>
</dbReference>
<evidence type="ECO:0000313" key="22">
    <source>
        <dbReference type="Proteomes" id="UP000282977"/>
    </source>
</evidence>
<evidence type="ECO:0000256" key="1">
    <source>
        <dbReference type="ARBA" id="ARBA00004429"/>
    </source>
</evidence>
<keyword evidence="10" id="KW-0418">Kinase</keyword>
<evidence type="ECO:0000259" key="20">
    <source>
        <dbReference type="Pfam" id="PF13807"/>
    </source>
</evidence>
<evidence type="ECO:0000256" key="16">
    <source>
        <dbReference type="SAM" id="Coils"/>
    </source>
</evidence>
<feature type="transmembrane region" description="Helical" evidence="17">
    <location>
        <begin position="20"/>
        <end position="42"/>
    </location>
</feature>
<dbReference type="CDD" id="cd05387">
    <property type="entry name" value="BY-kinase"/>
    <property type="match status" value="1"/>
</dbReference>
<dbReference type="PANTHER" id="PTHR32309:SF13">
    <property type="entry name" value="FERRIC ENTEROBACTIN TRANSPORT PROTEIN FEPE"/>
    <property type="match status" value="1"/>
</dbReference>
<sequence>MPGQTGDPMTFEQIFAICRRMLPFALIGGLLLGALAAGYSLIAPRKYEAVARVIVEPRTLTLTASQDVMSALPQRDPTVVDTEVEFLQSLAVAEQVVRDQKLVSDPEFGDTTPEKTAVKFQSAMSVRRAGPTYLIDIGVESRSPQRAAELANAAATAYTNLQRSRKRDATTEANKLLASRVESMAEELRKAEDAVQRYRISNGLMSVNGATLAEQTAAQLSQQLADARARERAALAELGAARGANVSLDSANSQMSLGTLRAQQATAQQEMSAAASRYGPNHPQYIAAAERLAQINQAVASESGRARSAVAADRQTLVADLAAKAAAASNLRRSLESSAGVNDAGLTRNSRASSDLGKLERNAAALRSTYEAYLERYQQTSTQLGTEQADSSLVAAALVPGKPSKPDLKLNVIVGVVLGIFGGISVATMILLFESHFSTSQQVEESLDVDSLPSLPSARSANLSVGGSSKPEPAETAAAMLAAPTDTFAEMHKSLLASLNRPVDGKPNTVVMISSALPREGKTTAAICLAAMAAHIGRKVVLVDCDQRRRTTTQALIGEPKVGVGEVIDGAARLDDALVQTILPGLTLLPASSLPTSAVDIFERTAGVERMIAALRARFDLILIDTAPLLPIADSRVLAKHADSVMLLCRWRATPRRAVEQALELLAESDAPIAGVALVQVDLQKQATFGYGDKSFYYNKYKEYYHSAS</sequence>
<feature type="domain" description="AAA" evidence="19">
    <location>
        <begin position="521"/>
        <end position="650"/>
    </location>
</feature>
<feature type="domain" description="Tyrosine-protein kinase G-rich" evidence="20">
    <location>
        <begin position="358"/>
        <end position="427"/>
    </location>
</feature>
<dbReference type="InterPro" id="IPR027417">
    <property type="entry name" value="P-loop_NTPase"/>
</dbReference>
<gene>
    <name evidence="21" type="ORF">ENE74_14360</name>
</gene>
<evidence type="ECO:0000256" key="10">
    <source>
        <dbReference type="ARBA" id="ARBA00022777"/>
    </source>
</evidence>
<dbReference type="InterPro" id="IPR025669">
    <property type="entry name" value="AAA_dom"/>
</dbReference>
<organism evidence="21 22">
    <name type="scientific">Sphingobium algorifonticola</name>
    <dbReference type="NCBI Taxonomy" id="2008318"/>
    <lineage>
        <taxon>Bacteria</taxon>
        <taxon>Pseudomonadati</taxon>
        <taxon>Pseudomonadota</taxon>
        <taxon>Alphaproteobacteria</taxon>
        <taxon>Sphingomonadales</taxon>
        <taxon>Sphingomonadaceae</taxon>
        <taxon>Sphingobium</taxon>
    </lineage>
</organism>
<feature type="coiled-coil region" evidence="16">
    <location>
        <begin position="174"/>
        <end position="237"/>
    </location>
</feature>
<dbReference type="InterPro" id="IPR050445">
    <property type="entry name" value="Bact_polysacc_biosynth/exp"/>
</dbReference>
<evidence type="ECO:0000256" key="17">
    <source>
        <dbReference type="SAM" id="Phobius"/>
    </source>
</evidence>
<evidence type="ECO:0000256" key="3">
    <source>
        <dbReference type="ARBA" id="ARBA00008883"/>
    </source>
</evidence>
<accession>A0A437J557</accession>